<dbReference type="Proteomes" id="UP000309594">
    <property type="component" value="Unassembled WGS sequence"/>
</dbReference>
<keyword evidence="1" id="KW-0472">Membrane</keyword>
<evidence type="ECO:0000313" key="2">
    <source>
        <dbReference type="EMBL" id="TKC65475.1"/>
    </source>
</evidence>
<evidence type="ECO:0000313" key="3">
    <source>
        <dbReference type="Proteomes" id="UP000309594"/>
    </source>
</evidence>
<keyword evidence="1" id="KW-1133">Transmembrane helix</keyword>
<sequence length="143" mass="16180">MDIDQSLIFNLVFLAGIAQIALVFGSLVIPAMLNWKTELAKVSLLIKQMFWTYAAYILVINLCFGVLSVFAIHELLNGSLLALLICGFIAVYWISRVLIQFLYFDRKSFPKGKIYTAGEFALVVLFVFLSIIYSWAFYVNSVS</sequence>
<evidence type="ECO:0008006" key="4">
    <source>
        <dbReference type="Google" id="ProtNLM"/>
    </source>
</evidence>
<proteinExistence type="predicted"/>
<accession>A0A4U1GM32</accession>
<dbReference type="AlphaFoldDB" id="A0A4U1GM32"/>
<dbReference type="RefSeq" id="WP_136878970.1">
    <property type="nucleotide sequence ID" value="NZ_SWDX01000001.1"/>
</dbReference>
<gene>
    <name evidence="2" type="ORF">FBD94_02680</name>
</gene>
<name>A0A4U1GM32_9SPHI</name>
<evidence type="ECO:0000256" key="1">
    <source>
        <dbReference type="SAM" id="Phobius"/>
    </source>
</evidence>
<feature type="transmembrane region" description="Helical" evidence="1">
    <location>
        <begin position="78"/>
        <end position="99"/>
    </location>
</feature>
<feature type="transmembrane region" description="Helical" evidence="1">
    <location>
        <begin position="120"/>
        <end position="138"/>
    </location>
</feature>
<protein>
    <recommendedName>
        <fullName evidence="4">DUF4149 domain-containing protein</fullName>
    </recommendedName>
</protein>
<reference evidence="2 3" key="1">
    <citation type="submission" date="2019-04" db="EMBL/GenBank/DDBJ databases">
        <title>Pedobacter sp. RP-1-16 sp. nov., isolated from Arctic soil.</title>
        <authorList>
            <person name="Dahal R.H."/>
            <person name="Kim D.-U."/>
        </authorList>
    </citation>
    <scope>NUCLEOTIDE SEQUENCE [LARGE SCALE GENOMIC DNA]</scope>
    <source>
        <strain evidence="2 3">RP-1-16</strain>
    </source>
</reference>
<keyword evidence="1" id="KW-0812">Transmembrane</keyword>
<dbReference type="EMBL" id="SWDX01000001">
    <property type="protein sequence ID" value="TKC65475.1"/>
    <property type="molecule type" value="Genomic_DNA"/>
</dbReference>
<comment type="caution">
    <text evidence="2">The sequence shown here is derived from an EMBL/GenBank/DDBJ whole genome shotgun (WGS) entry which is preliminary data.</text>
</comment>
<feature type="transmembrane region" description="Helical" evidence="1">
    <location>
        <begin position="50"/>
        <end position="72"/>
    </location>
</feature>
<feature type="transmembrane region" description="Helical" evidence="1">
    <location>
        <begin position="6"/>
        <end position="29"/>
    </location>
</feature>
<organism evidence="2 3">
    <name type="scientific">Pedobacter hiemivivus</name>
    <dbReference type="NCBI Taxonomy" id="2530454"/>
    <lineage>
        <taxon>Bacteria</taxon>
        <taxon>Pseudomonadati</taxon>
        <taxon>Bacteroidota</taxon>
        <taxon>Sphingobacteriia</taxon>
        <taxon>Sphingobacteriales</taxon>
        <taxon>Sphingobacteriaceae</taxon>
        <taxon>Pedobacter</taxon>
    </lineage>
</organism>